<dbReference type="InterPro" id="IPR003343">
    <property type="entry name" value="Big_2"/>
</dbReference>
<dbReference type="EMBL" id="AMZO01000021">
    <property type="protein sequence ID" value="ELR64885.1"/>
    <property type="molecule type" value="Genomic_DNA"/>
</dbReference>
<dbReference type="PATRIC" id="fig|1056511.3.peg.3051"/>
<evidence type="ECO:0000313" key="3">
    <source>
        <dbReference type="Proteomes" id="UP000011134"/>
    </source>
</evidence>
<comment type="caution">
    <text evidence="2">The sequence shown here is derived from an EMBL/GenBank/DDBJ whole genome shotgun (WGS) entry which is preliminary data.</text>
</comment>
<dbReference type="Proteomes" id="UP000011134">
    <property type="component" value="Unassembled WGS sequence"/>
</dbReference>
<dbReference type="RefSeq" id="WP_007467000.1">
    <property type="nucleotide sequence ID" value="NZ_AMZO01000021.1"/>
</dbReference>
<dbReference type="InterPro" id="IPR008964">
    <property type="entry name" value="Invasin/intimin_cell_adhesion"/>
</dbReference>
<dbReference type="PROSITE" id="PS51257">
    <property type="entry name" value="PROKAR_LIPOPROTEIN"/>
    <property type="match status" value="1"/>
</dbReference>
<dbReference type="AlphaFoldDB" id="L8J7P9"/>
<name>L8J7P9_9GAMM</name>
<reference evidence="2 3" key="1">
    <citation type="submission" date="2012-12" db="EMBL/GenBank/DDBJ databases">
        <title>Genome Assembly of Photobacterium sp. AK15.</title>
        <authorList>
            <person name="Khatri I."/>
            <person name="Vaidya B."/>
            <person name="Srinivas T.N.R."/>
            <person name="Subramanian S."/>
            <person name="Pinnaka A."/>
        </authorList>
    </citation>
    <scope>NUCLEOTIDE SEQUENCE [LARGE SCALE GENOMIC DNA]</scope>
    <source>
        <strain evidence="2 3">AK15</strain>
    </source>
</reference>
<dbReference type="Pfam" id="PF02368">
    <property type="entry name" value="Big_2"/>
    <property type="match status" value="3"/>
</dbReference>
<feature type="domain" description="BIG2" evidence="1">
    <location>
        <begin position="325"/>
        <end position="409"/>
    </location>
</feature>
<dbReference type="Gene3D" id="2.60.40.1080">
    <property type="match status" value="4"/>
</dbReference>
<feature type="domain" description="BIG2" evidence="1">
    <location>
        <begin position="144"/>
        <end position="229"/>
    </location>
</feature>
<proteinExistence type="predicted"/>
<protein>
    <recommendedName>
        <fullName evidence="1">BIG2 domain-containing protein</fullName>
    </recommendedName>
</protein>
<dbReference type="SUPFAM" id="SSF49373">
    <property type="entry name" value="Invasin/intimin cell-adhesion fragments"/>
    <property type="match status" value="3"/>
</dbReference>
<feature type="domain" description="BIG2" evidence="1">
    <location>
        <begin position="61"/>
        <end position="138"/>
    </location>
</feature>
<gene>
    <name evidence="2" type="ORF">C942_01975</name>
</gene>
<feature type="domain" description="BIG2" evidence="1">
    <location>
        <begin position="235"/>
        <end position="319"/>
    </location>
</feature>
<evidence type="ECO:0000259" key="1">
    <source>
        <dbReference type="SMART" id="SM00635"/>
    </source>
</evidence>
<keyword evidence="3" id="KW-1185">Reference proteome</keyword>
<sequence length="635" mass="69018">MRKIIILCSLIIFGCNGGSSSDGAVSPTLNEASQEQTTSNTITTTDAIKKEIASIHITYSPISGISEPKISFQSALQFTATAYYEDYSKLDVSKQVKWISSDQRVGTTTSAGLLKGVNAGTTAIMAQFNGIDSNTIDVTVTDAEIRHVQITPKSGNANNLPEGVTLTMVATGTFSDNTHQELQRDALHWSSSEGAVARKIQPGVLKGINKGRSKIEAEFHGVTSNTVEVTVTDAVVTKLRISSESSDLNIPAGFTQPLAVTGTFSDLTERELSAHDVIWSTENTSVATVEDNGIIKGINEGSTTVSAQYHDIESEPLTVTITDTALDEITITSLSDEANNVVKGYNLQLIATGVFNDGTKRNISDEVSWSSDDDSFAMVDDSQSGLVHGVEIGRAVISAEFDDRRTDFNLNIEDVPPSFYVAMSTSNLPSYFHKFINKSGEISSSDYVHLNLSGSGSNIIASVKTDDPVRKQVDEQGQVIQIMRDDKNNVIGFSGYVNVLVSSKLHHFDDKAYTTFFSGYNALHNRQRNKTYHGDIFYTPEVKIGEAQPKAEKSNISIQFDAPRSACLMTGYEELTCDNLVTDENGVFSYILTNKDGRRYGDLKIHFFGENGEFATGYIFSDVPNKLGILSISSK</sequence>
<dbReference type="SMART" id="SM00635">
    <property type="entry name" value="BID_2"/>
    <property type="match status" value="4"/>
</dbReference>
<organism evidence="2 3">
    <name type="scientific">Photobacterium marinum</name>
    <dbReference type="NCBI Taxonomy" id="1056511"/>
    <lineage>
        <taxon>Bacteria</taxon>
        <taxon>Pseudomonadati</taxon>
        <taxon>Pseudomonadota</taxon>
        <taxon>Gammaproteobacteria</taxon>
        <taxon>Vibrionales</taxon>
        <taxon>Vibrionaceae</taxon>
        <taxon>Photobacterium</taxon>
    </lineage>
</organism>
<accession>L8J7P9</accession>
<evidence type="ECO:0000313" key="2">
    <source>
        <dbReference type="EMBL" id="ELR64885.1"/>
    </source>
</evidence>
<dbReference type="OrthoDB" id="5829735at2"/>